<dbReference type="PANTHER" id="PTHR40980:SF4">
    <property type="entry name" value="TONB-DEPENDENT RECEPTOR-LIKE BETA-BARREL DOMAIN-CONTAINING PROTEIN"/>
    <property type="match status" value="1"/>
</dbReference>
<dbReference type="GO" id="GO:0009279">
    <property type="term" value="C:cell outer membrane"/>
    <property type="evidence" value="ECO:0007669"/>
    <property type="project" value="UniProtKB-SubCell"/>
</dbReference>
<dbReference type="Pfam" id="PF14905">
    <property type="entry name" value="OMP_b-brl_3"/>
    <property type="match status" value="1"/>
</dbReference>
<keyword evidence="4 7" id="KW-0812">Transmembrane</keyword>
<dbReference type="InterPro" id="IPR012910">
    <property type="entry name" value="Plug_dom"/>
</dbReference>
<dbReference type="Gene3D" id="2.60.40.1120">
    <property type="entry name" value="Carboxypeptidase-like, regulatory domain"/>
    <property type="match status" value="1"/>
</dbReference>
<name>A0A1H5ZEV0_9FLAO</name>
<dbReference type="RefSeq" id="WP_104000430.1">
    <property type="nucleotide sequence ID" value="NZ_FNVP01000010.1"/>
</dbReference>
<keyword evidence="5 7" id="KW-0472">Membrane</keyword>
<evidence type="ECO:0000256" key="4">
    <source>
        <dbReference type="ARBA" id="ARBA00022692"/>
    </source>
</evidence>
<gene>
    <name evidence="12" type="ORF">SAMN04488130_11033</name>
</gene>
<keyword evidence="13" id="KW-1185">Reference proteome</keyword>
<feature type="chain" id="PRO_5009291475" evidence="9">
    <location>
        <begin position="23"/>
        <end position="820"/>
    </location>
</feature>
<feature type="domain" description="Outer membrane protein beta-barrel" evidence="11">
    <location>
        <begin position="383"/>
        <end position="794"/>
    </location>
</feature>
<reference evidence="13" key="1">
    <citation type="submission" date="2016-10" db="EMBL/GenBank/DDBJ databases">
        <authorList>
            <person name="Varghese N."/>
            <person name="Submissions S."/>
        </authorList>
    </citation>
    <scope>NUCLEOTIDE SEQUENCE [LARGE SCALE GENOMIC DNA]</scope>
    <source>
        <strain evidence="13">CGMCC 1.9230</strain>
    </source>
</reference>
<accession>A0A1H5ZEV0</accession>
<evidence type="ECO:0000256" key="5">
    <source>
        <dbReference type="ARBA" id="ARBA00023136"/>
    </source>
</evidence>
<protein>
    <submittedName>
        <fullName evidence="12">Outer membrane receptor proteins, mostly Fe transport</fullName>
    </submittedName>
</protein>
<keyword evidence="2 7" id="KW-0813">Transport</keyword>
<dbReference type="Gene3D" id="2.40.170.20">
    <property type="entry name" value="TonB-dependent receptor, beta-barrel domain"/>
    <property type="match status" value="1"/>
</dbReference>
<dbReference type="PANTHER" id="PTHR40980">
    <property type="entry name" value="PLUG DOMAIN-CONTAINING PROTEIN"/>
    <property type="match status" value="1"/>
</dbReference>
<evidence type="ECO:0000313" key="12">
    <source>
        <dbReference type="EMBL" id="SEG35009.1"/>
    </source>
</evidence>
<dbReference type="InterPro" id="IPR039426">
    <property type="entry name" value="TonB-dep_rcpt-like"/>
</dbReference>
<keyword evidence="3 7" id="KW-1134">Transmembrane beta strand</keyword>
<dbReference type="Pfam" id="PF13715">
    <property type="entry name" value="CarbopepD_reg_2"/>
    <property type="match status" value="1"/>
</dbReference>
<proteinExistence type="inferred from homology"/>
<feature type="region of interest" description="Disordered" evidence="8">
    <location>
        <begin position="799"/>
        <end position="820"/>
    </location>
</feature>
<evidence type="ECO:0000256" key="7">
    <source>
        <dbReference type="PROSITE-ProRule" id="PRU01360"/>
    </source>
</evidence>
<dbReference type="Pfam" id="PF07715">
    <property type="entry name" value="Plug"/>
    <property type="match status" value="1"/>
</dbReference>
<evidence type="ECO:0000256" key="9">
    <source>
        <dbReference type="SAM" id="SignalP"/>
    </source>
</evidence>
<dbReference type="SUPFAM" id="SSF49464">
    <property type="entry name" value="Carboxypeptidase regulatory domain-like"/>
    <property type="match status" value="1"/>
</dbReference>
<evidence type="ECO:0000313" key="13">
    <source>
        <dbReference type="Proteomes" id="UP000236737"/>
    </source>
</evidence>
<organism evidence="12 13">
    <name type="scientific">Flavobacterium urumqiense</name>
    <dbReference type="NCBI Taxonomy" id="935224"/>
    <lineage>
        <taxon>Bacteria</taxon>
        <taxon>Pseudomonadati</taxon>
        <taxon>Bacteroidota</taxon>
        <taxon>Flavobacteriia</taxon>
        <taxon>Flavobacteriales</taxon>
        <taxon>Flavobacteriaceae</taxon>
        <taxon>Flavobacterium</taxon>
    </lineage>
</organism>
<dbReference type="OrthoDB" id="8764943at2"/>
<dbReference type="AlphaFoldDB" id="A0A1H5ZEV0"/>
<dbReference type="InterPro" id="IPR041700">
    <property type="entry name" value="OMP_b-brl_3"/>
</dbReference>
<evidence type="ECO:0000256" key="8">
    <source>
        <dbReference type="SAM" id="MobiDB-lite"/>
    </source>
</evidence>
<dbReference type="Proteomes" id="UP000236737">
    <property type="component" value="Unassembled WGS sequence"/>
</dbReference>
<keyword evidence="9" id="KW-0732">Signal</keyword>
<keyword evidence="6 7" id="KW-0998">Cell outer membrane</keyword>
<feature type="signal peptide" evidence="9">
    <location>
        <begin position="1"/>
        <end position="22"/>
    </location>
</feature>
<dbReference type="Gene3D" id="2.170.130.10">
    <property type="entry name" value="TonB-dependent receptor, plug domain"/>
    <property type="match status" value="1"/>
</dbReference>
<keyword evidence="12" id="KW-0675">Receptor</keyword>
<feature type="domain" description="TonB-dependent receptor plug" evidence="10">
    <location>
        <begin position="152"/>
        <end position="226"/>
    </location>
</feature>
<evidence type="ECO:0000259" key="11">
    <source>
        <dbReference type="Pfam" id="PF14905"/>
    </source>
</evidence>
<evidence type="ECO:0000256" key="1">
    <source>
        <dbReference type="ARBA" id="ARBA00004571"/>
    </source>
</evidence>
<comment type="similarity">
    <text evidence="7">Belongs to the TonB-dependent receptor family.</text>
</comment>
<sequence length="820" mass="93131">MPTKLKQFLVLALLFTSVINFAQQEPNSKTKIKIIGKVIEKVSKQPLEYATITFLNPNNPKPVAGGITNAKGEFDIDVNPGVYDIKIEFISFKLNEIKQKSLQASTNLGQIALEEDANQLNEVVIRSEKTTVEIKLDKKVYNVGNDLMVKGGTVSDVLDNIPSVSVDVEGNVSLRGNDNVKILIDGKPSNAINIAEALRLIPADAIEKVEVITNPSARYDAEGGGGLLNIILKKGKNLGLNGTFIASTGYPDNHGLSGTLNFKSKNFNLFTNQGYNYRNSPGSAITNSRYLNSDNTTRNYINESRENDRYSKGYNGNFGMEWYLDKTTSWTNTFNYRKSTGDNRDNVFQNNYDANYIYNYTRNRINEEDSNSENVEFATNFTKNFKKDGHKLTIDGSFSTNDDKNNALITDTATNSSLTKFDQTINNQSQSRNLLQTDYVLPLGKGSQFEAGYRGNFIKQLTDYQVENDGVTNINFTNTLEYKEKTNAIYTQYGFKANKFSALFGLRWEDSNIEINQLATNDFNNKKYNSFFPSAFFTYELSDKSSTSISYSRRIQRPMGRMLNPFSNFSSNINIFVGNPDLDPAYTDAIDLGYIKRWDKLTFNTSLYVNKTTNVFQFARRESGKFENGTPVIISSPINLATEYRAGFEFTLNYTPYKWWKLNGNFNFFRNETQGNYVYTNFNNVDITQNFDNTATSWFTRITSKVTLPYKIDWQTNATYNGPQNSAQGRSLGVFAVNLAFSKDIMKDKGTLSFNISDVFNSRKRIMETFLPGIVSSYAEMQWRQRQFSLSFTYRFNKQKNEKEKQPKKNMNEGEGDFQG</sequence>
<dbReference type="SUPFAM" id="SSF56935">
    <property type="entry name" value="Porins"/>
    <property type="match status" value="1"/>
</dbReference>
<dbReference type="InterPro" id="IPR037066">
    <property type="entry name" value="Plug_dom_sf"/>
</dbReference>
<comment type="subcellular location">
    <subcellularLocation>
        <location evidence="1 7">Cell outer membrane</location>
        <topology evidence="1 7">Multi-pass membrane protein</topology>
    </subcellularLocation>
</comment>
<evidence type="ECO:0000256" key="6">
    <source>
        <dbReference type="ARBA" id="ARBA00023237"/>
    </source>
</evidence>
<evidence type="ECO:0000256" key="3">
    <source>
        <dbReference type="ARBA" id="ARBA00022452"/>
    </source>
</evidence>
<evidence type="ECO:0000259" key="10">
    <source>
        <dbReference type="Pfam" id="PF07715"/>
    </source>
</evidence>
<feature type="compositionally biased region" description="Basic and acidic residues" evidence="8">
    <location>
        <begin position="799"/>
        <end position="812"/>
    </location>
</feature>
<dbReference type="PROSITE" id="PS52016">
    <property type="entry name" value="TONB_DEPENDENT_REC_3"/>
    <property type="match status" value="1"/>
</dbReference>
<dbReference type="InterPro" id="IPR008969">
    <property type="entry name" value="CarboxyPept-like_regulatory"/>
</dbReference>
<dbReference type="EMBL" id="FNVP01000010">
    <property type="protein sequence ID" value="SEG35009.1"/>
    <property type="molecule type" value="Genomic_DNA"/>
</dbReference>
<evidence type="ECO:0000256" key="2">
    <source>
        <dbReference type="ARBA" id="ARBA00022448"/>
    </source>
</evidence>
<dbReference type="InterPro" id="IPR036942">
    <property type="entry name" value="Beta-barrel_TonB_sf"/>
</dbReference>